<comment type="caution">
    <text evidence="2">The sequence shown here is derived from an EMBL/GenBank/DDBJ whole genome shotgun (WGS) entry which is preliminary data.</text>
</comment>
<protein>
    <submittedName>
        <fullName evidence="2">Glycerophosphoryl diester phosphodiesterase</fullName>
        <ecNumber evidence="2">3.1.4.46</ecNumber>
    </submittedName>
</protein>
<evidence type="ECO:0000259" key="1">
    <source>
        <dbReference type="PROSITE" id="PS51704"/>
    </source>
</evidence>
<dbReference type="RefSeq" id="WP_253481514.1">
    <property type="nucleotide sequence ID" value="NZ_JALJXV010000008.1"/>
</dbReference>
<gene>
    <name evidence="2" type="ORF">J2T57_003395</name>
</gene>
<dbReference type="GO" id="GO:0006629">
    <property type="term" value="P:lipid metabolic process"/>
    <property type="evidence" value="ECO:0007669"/>
    <property type="project" value="InterPro"/>
</dbReference>
<dbReference type="InterPro" id="IPR017946">
    <property type="entry name" value="PLC-like_Pdiesterase_TIM-brl"/>
</dbReference>
<feature type="domain" description="GP-PDE" evidence="1">
    <location>
        <begin position="5"/>
        <end position="243"/>
    </location>
</feature>
<dbReference type="PROSITE" id="PS51704">
    <property type="entry name" value="GP_PDE"/>
    <property type="match status" value="1"/>
</dbReference>
<dbReference type="EMBL" id="JALJXV010000008">
    <property type="protein sequence ID" value="MCP1676236.1"/>
    <property type="molecule type" value="Genomic_DNA"/>
</dbReference>
<evidence type="ECO:0000313" key="3">
    <source>
        <dbReference type="Proteomes" id="UP001205843"/>
    </source>
</evidence>
<dbReference type="SUPFAM" id="SSF51695">
    <property type="entry name" value="PLC-like phosphodiesterases"/>
    <property type="match status" value="1"/>
</dbReference>
<dbReference type="Proteomes" id="UP001205843">
    <property type="component" value="Unassembled WGS sequence"/>
</dbReference>
<sequence length="246" mass="26299">MSESPAIIAHRGSACDHPENTLSAFAAAIAAGADAVELDVQIAACGTPMVIHDALLERTTGQPGLVQELTAAEIGAYSAHEPDRFGQAFLGEPIPSLATACHFLAKHDGLLVFIEIKEETLRRHALPAIMQRVAEDSAILGNNRVVISFVDEAIQVAGSLYGLRVGWVLPAFDPGTIARARTLAPEFLFCDRQRLPEGNAPLPSGCWNWAVYEVTDADEALDLAARGVNWIETMTPAALRRGLAQP</sequence>
<dbReference type="GO" id="GO:0008889">
    <property type="term" value="F:glycerophosphodiester phosphodiesterase activity"/>
    <property type="evidence" value="ECO:0007669"/>
    <property type="project" value="UniProtKB-EC"/>
</dbReference>
<keyword evidence="2" id="KW-0378">Hydrolase</keyword>
<dbReference type="AlphaFoldDB" id="A0AAE3KCY5"/>
<evidence type="ECO:0000313" key="2">
    <source>
        <dbReference type="EMBL" id="MCP1676236.1"/>
    </source>
</evidence>
<accession>A0AAE3KCY5</accession>
<dbReference type="PANTHER" id="PTHR46211">
    <property type="entry name" value="GLYCEROPHOSPHORYL DIESTER PHOSPHODIESTERASE"/>
    <property type="match status" value="1"/>
</dbReference>
<proteinExistence type="predicted"/>
<dbReference type="InterPro" id="IPR030395">
    <property type="entry name" value="GP_PDE_dom"/>
</dbReference>
<dbReference type="Gene3D" id="3.20.20.190">
    <property type="entry name" value="Phosphatidylinositol (PI) phosphodiesterase"/>
    <property type="match status" value="1"/>
</dbReference>
<dbReference type="PANTHER" id="PTHR46211:SF14">
    <property type="entry name" value="GLYCEROPHOSPHODIESTER PHOSPHODIESTERASE"/>
    <property type="match status" value="1"/>
</dbReference>
<dbReference type="EC" id="3.1.4.46" evidence="2"/>
<reference evidence="2" key="1">
    <citation type="submission" date="2022-03" db="EMBL/GenBank/DDBJ databases">
        <title>Genomic Encyclopedia of Type Strains, Phase III (KMG-III): the genomes of soil and plant-associated and newly described type strains.</title>
        <authorList>
            <person name="Whitman W."/>
        </authorList>
    </citation>
    <scope>NUCLEOTIDE SEQUENCE</scope>
    <source>
        <strain evidence="2">ANL 6-2</strain>
    </source>
</reference>
<name>A0AAE3KCY5_9GAMM</name>
<organism evidence="2 3">
    <name type="scientific">Natronocella acetinitrilica</name>
    <dbReference type="NCBI Taxonomy" id="414046"/>
    <lineage>
        <taxon>Bacteria</taxon>
        <taxon>Pseudomonadati</taxon>
        <taxon>Pseudomonadota</taxon>
        <taxon>Gammaproteobacteria</taxon>
        <taxon>Chromatiales</taxon>
        <taxon>Ectothiorhodospiraceae</taxon>
        <taxon>Natronocella</taxon>
    </lineage>
</organism>
<dbReference type="Pfam" id="PF03009">
    <property type="entry name" value="GDPD"/>
    <property type="match status" value="1"/>
</dbReference>
<keyword evidence="3" id="KW-1185">Reference proteome</keyword>